<comment type="caution">
    <text evidence="2">The sequence shown here is derived from an EMBL/GenBank/DDBJ whole genome shotgun (WGS) entry which is preliminary data.</text>
</comment>
<evidence type="ECO:0000313" key="3">
    <source>
        <dbReference type="Proteomes" id="UP000033651"/>
    </source>
</evidence>
<reference evidence="2 3" key="1">
    <citation type="submission" date="2015-03" db="EMBL/GenBank/DDBJ databases">
        <title>Draft genome sequence of Luteibacter yeojuensis strain SU11.</title>
        <authorList>
            <person name="Sulaiman J."/>
            <person name="Priya K."/>
            <person name="Chan K.-G."/>
        </authorList>
    </citation>
    <scope>NUCLEOTIDE SEQUENCE [LARGE SCALE GENOMIC DNA]</scope>
    <source>
        <strain evidence="2 3">SU11</strain>
    </source>
</reference>
<feature type="transmembrane region" description="Helical" evidence="1">
    <location>
        <begin position="6"/>
        <end position="25"/>
    </location>
</feature>
<name>A0A0F3KX08_9GAMM</name>
<dbReference type="EMBL" id="JZRB01000014">
    <property type="protein sequence ID" value="KJV35686.1"/>
    <property type="molecule type" value="Genomic_DNA"/>
</dbReference>
<evidence type="ECO:0000256" key="1">
    <source>
        <dbReference type="SAM" id="Phobius"/>
    </source>
</evidence>
<accession>A0A0F3KX08</accession>
<proteinExistence type="predicted"/>
<keyword evidence="1" id="KW-1133">Transmembrane helix</keyword>
<sequence>MGYFWFAVTGAVAGAMLTWAIALLLRNFGRWRAWAAWLISAGLIAACVFMPDYSGRDGWLALLGDAGNQIALVSAAIGAAVPTGFWSRTPSKA</sequence>
<keyword evidence="3" id="KW-1185">Reference proteome</keyword>
<evidence type="ECO:0000313" key="2">
    <source>
        <dbReference type="EMBL" id="KJV35686.1"/>
    </source>
</evidence>
<organism evidence="2 3">
    <name type="scientific">Luteibacter yeojuensis</name>
    <dbReference type="NCBI Taxonomy" id="345309"/>
    <lineage>
        <taxon>Bacteria</taxon>
        <taxon>Pseudomonadati</taxon>
        <taxon>Pseudomonadota</taxon>
        <taxon>Gammaproteobacteria</taxon>
        <taxon>Lysobacterales</taxon>
        <taxon>Rhodanobacteraceae</taxon>
        <taxon>Luteibacter</taxon>
    </lineage>
</organism>
<keyword evidence="1" id="KW-0472">Membrane</keyword>
<feature type="transmembrane region" description="Helical" evidence="1">
    <location>
        <begin position="34"/>
        <end position="54"/>
    </location>
</feature>
<protein>
    <submittedName>
        <fullName evidence="2">Uncharacterized protein</fullName>
    </submittedName>
</protein>
<dbReference type="PATRIC" id="fig|345309.4.peg.538"/>
<keyword evidence="1" id="KW-0812">Transmembrane</keyword>
<gene>
    <name evidence="2" type="ORF">VI08_06680</name>
</gene>
<feature type="transmembrane region" description="Helical" evidence="1">
    <location>
        <begin position="66"/>
        <end position="86"/>
    </location>
</feature>
<dbReference type="Proteomes" id="UP000033651">
    <property type="component" value="Unassembled WGS sequence"/>
</dbReference>
<dbReference type="RefSeq" id="WP_045828783.1">
    <property type="nucleotide sequence ID" value="NZ_JZRB01000014.1"/>
</dbReference>
<dbReference type="AlphaFoldDB" id="A0A0F3KX08"/>